<proteinExistence type="predicted"/>
<protein>
    <submittedName>
        <fullName evidence="2">Uncharacterized protein</fullName>
    </submittedName>
</protein>
<dbReference type="AlphaFoldDB" id="A0A841ZS62"/>
<feature type="compositionally biased region" description="Basic and acidic residues" evidence="1">
    <location>
        <begin position="28"/>
        <end position="37"/>
    </location>
</feature>
<dbReference type="Proteomes" id="UP000559885">
    <property type="component" value="Unassembled WGS sequence"/>
</dbReference>
<sequence length="52" mass="5852">MALKSDMPEESKNSKVIKRDTFSIVFPDDPKPDKTTESTDPILAKPKNDESE</sequence>
<evidence type="ECO:0000313" key="2">
    <source>
        <dbReference type="EMBL" id="MBC1522252.1"/>
    </source>
</evidence>
<evidence type="ECO:0000313" key="3">
    <source>
        <dbReference type="Proteomes" id="UP000559885"/>
    </source>
</evidence>
<dbReference type="RefSeq" id="WP_185374672.1">
    <property type="nucleotide sequence ID" value="NZ_CP195758.1"/>
</dbReference>
<gene>
    <name evidence="2" type="ORF">HB912_11405</name>
</gene>
<dbReference type="EMBL" id="JAARRM010000005">
    <property type="protein sequence ID" value="MBC1522252.1"/>
    <property type="molecule type" value="Genomic_DNA"/>
</dbReference>
<feature type="compositionally biased region" description="Basic and acidic residues" evidence="1">
    <location>
        <begin position="1"/>
        <end position="21"/>
    </location>
</feature>
<accession>A0A841ZS62</accession>
<evidence type="ECO:0000256" key="1">
    <source>
        <dbReference type="SAM" id="MobiDB-lite"/>
    </source>
</evidence>
<reference evidence="2 3" key="1">
    <citation type="submission" date="2020-03" db="EMBL/GenBank/DDBJ databases">
        <title>Soil Listeria distribution.</title>
        <authorList>
            <person name="Liao J."/>
            <person name="Wiedmann M."/>
        </authorList>
    </citation>
    <scope>NUCLEOTIDE SEQUENCE [LARGE SCALE GENOMIC DNA]</scope>
    <source>
        <strain evidence="2 3">FSL L7-1507</strain>
    </source>
</reference>
<comment type="caution">
    <text evidence="2">The sequence shown here is derived from an EMBL/GenBank/DDBJ whole genome shotgun (WGS) entry which is preliminary data.</text>
</comment>
<organism evidence="2 3">
    <name type="scientific">Listeria aquatica</name>
    <dbReference type="NCBI Taxonomy" id="1494960"/>
    <lineage>
        <taxon>Bacteria</taxon>
        <taxon>Bacillati</taxon>
        <taxon>Bacillota</taxon>
        <taxon>Bacilli</taxon>
        <taxon>Bacillales</taxon>
        <taxon>Listeriaceae</taxon>
        <taxon>Listeria</taxon>
    </lineage>
</organism>
<name>A0A841ZS62_9LIST</name>
<feature type="region of interest" description="Disordered" evidence="1">
    <location>
        <begin position="1"/>
        <end position="52"/>
    </location>
</feature>